<dbReference type="InterPro" id="IPR020806">
    <property type="entry name" value="PKS_PP-bd"/>
</dbReference>
<evidence type="ECO:0000256" key="8">
    <source>
        <dbReference type="ARBA" id="ARBA00033440"/>
    </source>
</evidence>
<keyword evidence="5" id="KW-0596">Phosphopantetheine</keyword>
<dbReference type="SUPFAM" id="SSF56801">
    <property type="entry name" value="Acetyl-CoA synthetase-like"/>
    <property type="match status" value="2"/>
</dbReference>
<dbReference type="PANTHER" id="PTHR45527">
    <property type="entry name" value="NONRIBOSOMAL PEPTIDE SYNTHETASE"/>
    <property type="match status" value="1"/>
</dbReference>
<evidence type="ECO:0000256" key="2">
    <source>
        <dbReference type="ARBA" id="ARBA00005102"/>
    </source>
</evidence>
<accession>A0ABN2KUR1</accession>
<dbReference type="RefSeq" id="WP_344084742.1">
    <property type="nucleotide sequence ID" value="NZ_BAAALS010000023.1"/>
</dbReference>
<dbReference type="InterPro" id="IPR023213">
    <property type="entry name" value="CAT-like_dom_sf"/>
</dbReference>
<evidence type="ECO:0000256" key="1">
    <source>
        <dbReference type="ARBA" id="ARBA00001957"/>
    </source>
</evidence>
<dbReference type="SMART" id="SM00823">
    <property type="entry name" value="PKS_PP"/>
    <property type="match status" value="3"/>
</dbReference>
<dbReference type="Gene3D" id="1.10.1200.10">
    <property type="entry name" value="ACP-like"/>
    <property type="match status" value="1"/>
</dbReference>
<organism evidence="10 11">
    <name type="scientific">Luedemannella helvata</name>
    <dbReference type="NCBI Taxonomy" id="349315"/>
    <lineage>
        <taxon>Bacteria</taxon>
        <taxon>Bacillati</taxon>
        <taxon>Actinomycetota</taxon>
        <taxon>Actinomycetes</taxon>
        <taxon>Micromonosporales</taxon>
        <taxon>Micromonosporaceae</taxon>
        <taxon>Luedemannella</taxon>
    </lineage>
</organism>
<keyword evidence="7" id="KW-0436">Ligase</keyword>
<dbReference type="InterPro" id="IPR000873">
    <property type="entry name" value="AMP-dep_synth/lig_dom"/>
</dbReference>
<sequence>MADSAADAVPISLDDIRAAVADRIGEPPARVGVDDDLIGLGLDSISVMLLASRWRAAGADVSFAELIEWRTVRQWWELLSAAAPATATDSAVAAVDEAAPFALATMQHAYHVGRADGQPLGGVGAHFYAEFDGAGVEPERLDRAVRALLARHPMLRARFSDDGRQQVLPDSPWPGLTVHDLRELSRAELADRQSALRDTLSHRRLAVHRAEVFDVQLSRLPGSATRVHVHIEMLVADAHSFRLLLGELALCYRDPDAPLPPIRLTYPAYLATAADRRAPARDRARRYWQDRLDDLPGGPELPLAVDPGTVSGHRVSRRYLWLDAPRWAVLAERARQHALTPSVVILTALGEVLAAWSATRRFVLNLPLYDREAIHPDVDRLVGDFTNLVLLEIDATVDVPFADRAAAVQERLRADAGHAAYSGVEVLRDLARRHGRAPAGAPVVFTSALSLGELFSEDVRELFGRPVWTMSQTPQVWLDCQVTEREGGVYLNWDVVDELFPAGVVDDMWHAFTSLLDALLDADGDAAWDAPVPDLVPAGQRVTRGAGEDPTSMPARTLHHAFFARAATAPDRPALLSGDSTVTYGELADRALRLAGALRAHGLRPGQPVAVLLPKSPDQVVAVLGVLAAGGYYVPIGVDQPPARRDRMADAAGIRLFVTDDRDRDLPPGGTALTLDAPAADPLAGPVDLAPDAVAYTLFTSGSTGEPKGVMVPHRAAANSIDSINERFAIGDADRVLAVSALDFDLSVYDIFGLLSVGGAVVLVAENERRDAVRWTELVNDHGVTVWQSVPVLLDMLLTAAGDGPMGLRLALVGGDWVGLDLAPRLAAVSPGALLVALGGTTESGIHSTVCEVVEVPAHWRSVPYGRPLRGQRCRVVDTAGRDRPDWVAGELWIGGGSVADGYLGDPVRTARHFVVHDGTRWYRTGDRARYWPDGVLEFLGRDDGRLKVRGHRIEPGEIEAALVAHPDVAAAVALVTDDGALVAAVVAATGAAPDPESLRAHAAGLLPRPMVPARIAVVDAWPLSPNGKIDRRSLATMLIGSGPGGAAEPPRGRLETLIAAAWTDLLGVATVGRDQSFFALGGDSLVATRLIVRLRAEGVVGVELSHLFRTPTLRDFAAGLRLDTDAVGTDGSPSLRVDLDGRHAPFPPTDVQRAYWLGRADDFALGGVGSHWYWEFDGSDVDVTRLAAAVNRMVSRHEMLRAVFDEAGNQRILPTVPRFTIPVEQADGDGAAELARLRETMAHRVPDPARWPLLEIRAVRYGDGRTRLAFSFDYIVLDALSIVSFFVELAAVYREPTLALPDVGVSFRDYVLTGGPDAAAVAAAERYWSRRAAELPPAPALPLRVDPAIVRRPRFVRREAWLAPARWRALTDRARAHEVTPAAVLAAAYAEILAAWSGQDGLTLNLTLFNRRPVHPDIDRVLGDFTSLLLVGHRPQPGEAFVEAVRRFQGQMWTDMEHNAVSAIWVLRELARRSGTAAVAMPVVFTSAIGLATGLDSASLPFGELTWGISQTPQVWLDNQVMVRDGGLAVNWDAVEDLFAPGVLDAMFAAYRSLLDWLADHDWTSAAPDPLPAVQRAVRDEINATAGPVPDDGLHDRFFARAAAEPDRLALAWGDHGQLTYGELAAGGLRVAGLLTRSGVRPGDVVAVTLPRGPDQVTAVLGVLAAGAAYVPVGVDQPEGRARRIVAGAGARVVVTDAGRASAAGWPDGVVALDVAAASAALPAPVPVDPDAPAYVIYTSGSTGEPKGVQVSHRAAANTIDDVNDRFAVGGDDRVLAASALDFDLSVYDIFGLLRVGGAVVLVDQDDRREAAQWVRLARRWGVTVWNSVPALLDMFLVAADVQTDAFGVPLRLALVSGDWVGLDLPDRLRERAPQARLVALGGATEGGIWSNAYEVSDVHPDWRSIPYGFPLRNQAYRVVDPSGRDCPDWVPGELWIGGRSVADGYRGDPVRTAQRFVSHAGQRWYRTGDLGRYWPDGTLEFLGRADFQVKVRGHRIELGEVEAALDSHPTVGRAVAVVVGAGPARRIAAGVRAADGAVVDVDALIDHVGAHLPAYMVPDRVAVLDALPLTPNGKVDRTALAELLAIGDGPDVDESPVGDTEKVIAEVWTELLDAGQVGRHHSFFRLGGDSLLATRLVTAVRHRFGVELTLGQVFATPTVAELAGVVDRLCAADADGEYDEGEL</sequence>
<dbReference type="InterPro" id="IPR001242">
    <property type="entry name" value="Condensation_dom"/>
</dbReference>
<dbReference type="InterPro" id="IPR036736">
    <property type="entry name" value="ACP-like_sf"/>
</dbReference>
<name>A0ABN2KUR1_9ACTN</name>
<dbReference type="Gene3D" id="3.40.50.12780">
    <property type="entry name" value="N-terminal domain of ligase-like"/>
    <property type="match status" value="2"/>
</dbReference>
<dbReference type="PANTHER" id="PTHR45527:SF10">
    <property type="entry name" value="PYOCHELIN SYNTHASE PCHF"/>
    <property type="match status" value="1"/>
</dbReference>
<keyword evidence="11" id="KW-1185">Reference proteome</keyword>
<dbReference type="Pfam" id="PF13193">
    <property type="entry name" value="AMP-binding_C"/>
    <property type="match status" value="2"/>
</dbReference>
<dbReference type="PROSITE" id="PS00012">
    <property type="entry name" value="PHOSPHOPANTETHEINE"/>
    <property type="match status" value="2"/>
</dbReference>
<reference evidence="10 11" key="1">
    <citation type="journal article" date="2019" name="Int. J. Syst. Evol. Microbiol.">
        <title>The Global Catalogue of Microorganisms (GCM) 10K type strain sequencing project: providing services to taxonomists for standard genome sequencing and annotation.</title>
        <authorList>
            <consortium name="The Broad Institute Genomics Platform"/>
            <consortium name="The Broad Institute Genome Sequencing Center for Infectious Disease"/>
            <person name="Wu L."/>
            <person name="Ma J."/>
        </authorList>
    </citation>
    <scope>NUCLEOTIDE SEQUENCE [LARGE SCALE GENOMIC DNA]</scope>
    <source>
        <strain evidence="10 11">JCM 13249</strain>
    </source>
</reference>
<dbReference type="InterPro" id="IPR042099">
    <property type="entry name" value="ANL_N_sf"/>
</dbReference>
<dbReference type="InterPro" id="IPR009081">
    <property type="entry name" value="PP-bd_ACP"/>
</dbReference>
<dbReference type="Gene3D" id="3.30.559.30">
    <property type="entry name" value="Nonribosomal peptide synthetase, condensation domain"/>
    <property type="match status" value="2"/>
</dbReference>
<protein>
    <recommendedName>
        <fullName evidence="4">Phenyloxazoline synthase MbtB</fullName>
    </recommendedName>
    <alternativeName>
        <fullName evidence="8">Mycobactin synthetase protein B</fullName>
    </alternativeName>
</protein>
<dbReference type="CDD" id="cd12114">
    <property type="entry name" value="A_NRPS_TlmIV_like"/>
    <property type="match status" value="2"/>
</dbReference>
<dbReference type="SUPFAM" id="SSF47336">
    <property type="entry name" value="ACP-like"/>
    <property type="match status" value="3"/>
</dbReference>
<dbReference type="PROSITE" id="PS00455">
    <property type="entry name" value="AMP_BINDING"/>
    <property type="match status" value="1"/>
</dbReference>
<feature type="domain" description="Carrier" evidence="9">
    <location>
        <begin position="7"/>
        <end position="83"/>
    </location>
</feature>
<dbReference type="Pfam" id="PF00501">
    <property type="entry name" value="AMP-binding"/>
    <property type="match status" value="2"/>
</dbReference>
<evidence type="ECO:0000256" key="6">
    <source>
        <dbReference type="ARBA" id="ARBA00022553"/>
    </source>
</evidence>
<evidence type="ECO:0000259" key="9">
    <source>
        <dbReference type="PROSITE" id="PS50075"/>
    </source>
</evidence>
<dbReference type="Pfam" id="PF00668">
    <property type="entry name" value="Condensation"/>
    <property type="match status" value="2"/>
</dbReference>
<comment type="caution">
    <text evidence="10">The sequence shown here is derived from an EMBL/GenBank/DDBJ whole genome shotgun (WGS) entry which is preliminary data.</text>
</comment>
<comment type="pathway">
    <text evidence="2">Siderophore biosynthesis; mycobactin biosynthesis.</text>
</comment>
<dbReference type="NCBIfam" id="TIGR01733">
    <property type="entry name" value="AA-adenyl-dom"/>
    <property type="match status" value="2"/>
</dbReference>
<evidence type="ECO:0000256" key="4">
    <source>
        <dbReference type="ARBA" id="ARBA00016743"/>
    </source>
</evidence>
<dbReference type="InterPro" id="IPR029058">
    <property type="entry name" value="AB_hydrolase_fold"/>
</dbReference>
<dbReference type="SUPFAM" id="SSF52777">
    <property type="entry name" value="CoA-dependent acyltransferases"/>
    <property type="match status" value="4"/>
</dbReference>
<keyword evidence="6" id="KW-0597">Phosphoprotein</keyword>
<dbReference type="Proteomes" id="UP001500655">
    <property type="component" value="Unassembled WGS sequence"/>
</dbReference>
<feature type="domain" description="Carrier" evidence="9">
    <location>
        <begin position="2097"/>
        <end position="2172"/>
    </location>
</feature>
<proteinExistence type="inferred from homology"/>
<dbReference type="InterPro" id="IPR020845">
    <property type="entry name" value="AMP-binding_CS"/>
</dbReference>
<dbReference type="Gene3D" id="3.40.50.1820">
    <property type="entry name" value="alpha/beta hydrolase"/>
    <property type="match status" value="2"/>
</dbReference>
<dbReference type="InterPro" id="IPR025110">
    <property type="entry name" value="AMP-bd_C"/>
</dbReference>
<feature type="domain" description="Carrier" evidence="9">
    <location>
        <begin position="1050"/>
        <end position="1125"/>
    </location>
</feature>
<dbReference type="EMBL" id="BAAALS010000023">
    <property type="protein sequence ID" value="GAA1766768.1"/>
    <property type="molecule type" value="Genomic_DNA"/>
</dbReference>
<evidence type="ECO:0000256" key="5">
    <source>
        <dbReference type="ARBA" id="ARBA00022450"/>
    </source>
</evidence>
<dbReference type="InterPro" id="IPR010071">
    <property type="entry name" value="AA_adenyl_dom"/>
</dbReference>
<dbReference type="Pfam" id="PF00550">
    <property type="entry name" value="PP-binding"/>
    <property type="match status" value="3"/>
</dbReference>
<evidence type="ECO:0000313" key="11">
    <source>
        <dbReference type="Proteomes" id="UP001500655"/>
    </source>
</evidence>
<comment type="cofactor">
    <cofactor evidence="1">
        <name>pantetheine 4'-phosphate</name>
        <dbReference type="ChEBI" id="CHEBI:47942"/>
    </cofactor>
</comment>
<dbReference type="PROSITE" id="PS50075">
    <property type="entry name" value="CARRIER"/>
    <property type="match status" value="3"/>
</dbReference>
<evidence type="ECO:0000256" key="7">
    <source>
        <dbReference type="ARBA" id="ARBA00022598"/>
    </source>
</evidence>
<gene>
    <name evidence="10" type="ORF">GCM10009681_42330</name>
</gene>
<dbReference type="InterPro" id="IPR006162">
    <property type="entry name" value="Ppantetheine_attach_site"/>
</dbReference>
<comment type="similarity">
    <text evidence="3">Belongs to the ATP-dependent AMP-binding enzyme family. MbtB subfamily.</text>
</comment>
<dbReference type="Gene3D" id="3.30.559.10">
    <property type="entry name" value="Chloramphenicol acetyltransferase-like domain"/>
    <property type="match status" value="2"/>
</dbReference>
<evidence type="ECO:0000313" key="10">
    <source>
        <dbReference type="EMBL" id="GAA1766768.1"/>
    </source>
</evidence>
<dbReference type="CDD" id="cd19535">
    <property type="entry name" value="Cyc_NRPS"/>
    <property type="match status" value="2"/>
</dbReference>
<evidence type="ECO:0000256" key="3">
    <source>
        <dbReference type="ARBA" id="ARBA00007380"/>
    </source>
</evidence>
<dbReference type="Gene3D" id="3.30.300.30">
    <property type="match status" value="2"/>
</dbReference>
<dbReference type="InterPro" id="IPR045851">
    <property type="entry name" value="AMP-bd_C_sf"/>
</dbReference>
<dbReference type="InterPro" id="IPR057737">
    <property type="entry name" value="Condensation_MtbB-like"/>
</dbReference>